<evidence type="ECO:0000256" key="2">
    <source>
        <dbReference type="ARBA" id="ARBA00022692"/>
    </source>
</evidence>
<evidence type="ECO:0000256" key="3">
    <source>
        <dbReference type="ARBA" id="ARBA00022989"/>
    </source>
</evidence>
<evidence type="ECO:0000313" key="7">
    <source>
        <dbReference type="EMBL" id="RXJ51519.1"/>
    </source>
</evidence>
<feature type="compositionally biased region" description="Basic residues" evidence="5">
    <location>
        <begin position="1459"/>
        <end position="1468"/>
    </location>
</feature>
<dbReference type="GO" id="GO:0009306">
    <property type="term" value="P:protein secretion"/>
    <property type="evidence" value="ECO:0007669"/>
    <property type="project" value="InterPro"/>
</dbReference>
<dbReference type="GO" id="GO:0005886">
    <property type="term" value="C:plasma membrane"/>
    <property type="evidence" value="ECO:0007669"/>
    <property type="project" value="InterPro"/>
</dbReference>
<evidence type="ECO:0000256" key="5">
    <source>
        <dbReference type="SAM" id="MobiDB-lite"/>
    </source>
</evidence>
<reference evidence="7 8" key="1">
    <citation type="submission" date="2019-01" db="EMBL/GenBank/DDBJ databases">
        <title>Genome sequence of the Antarctic species Gelidibacter gilvus ACAM 158(T).</title>
        <authorList>
            <person name="Bowman J.P."/>
        </authorList>
    </citation>
    <scope>NUCLEOTIDE SEQUENCE [LARGE SCALE GENOMIC DNA]</scope>
    <source>
        <strain evidence="7 8">IC158</strain>
    </source>
</reference>
<keyword evidence="4" id="KW-0472">Membrane</keyword>
<sequence>MLFIILVLILSIPPVQTFLGKKVTKRINDDYGTHIYINKVGLRFNGDVEVKGIYIEDYKQDTLIGIDVLNTSIRNYRNLYNNKLTFGDIDVKGLTFNIRTYLGEDQTNLDVFVARFDEDNPRPDKSKFLLSSSDVSIYGSTFRMINDNNENPKILEFNNLNMNATNFLIHASDVSARINTLTFKDSRGLTVKNMVTDFEYTLDHMTFADLSITTPNSFLIGDLTFKYKREDLQDFTNKVEVVASFKDSDVMLNELNTFYNEFGIEDHARFSVSLSGTLNDLTMMNLRLNTSSQTKVYGDINFKNLFNSESNTFEMDGDFSNLSSNYYDLRSLMPNVLGASIPSIFSKLGGFTIYGKTKITSTDIVADLKINTALGHIESNLNLLRFNDIDNASYKGNVVFEDFDLGEILNDPNIKETTFDMEVDGKGFTLENLKTNIKGHVFSLDYNNYNYQNIDISGQLGNKIFNGDLVSQDENLKFKFKGLADMSKEVSSLDFTAEVEYANLRALNFVKKDSISIFTGDIMMDMDGSNIDDAFGKLNFNNTTYTNQNDTYYFDDFEITSRFIENERIVEINSPDIIEGQVSGIFKFKDIGKLVKNSIGSIYTNYVPHKVQTDQYIDFNFTIYNKIVEVFYHDLELGKNTFVKGRIESDQRGFNLTFNSPKIKLLDYFANDIQVTIDNGNPLFNTFIEIDSINTKFYNVSKFNLINVTVRDTLFIKSEFNGGKLNKDHYNLSLFYTIDADNKSVVGFKRSNITLKENDWIVNAQKDQLNKVTFDRDFREFNISDVVFNHKDEEIQLSGMLRDSTYKDIKLSFMDVDLNKVTPTIDSLSFGGILNGKLDILQQNGVYVPDSNLSIENFTFNDYMLGDLKADIVGNQSLTNYIVDLSLRNDNLKSLDVTGNIDVSATNSNIDLDVSFDEFDLEPLNVFGADVITNIRGLASGEVTVSGQLKKPQIEGTLILDNAGLAIPYLNVDYAFDFDSEVTLKDQRFVFNDVVLTDSEFFSKATLNGFMSHHNFSDWKLGLDIETNRLLVLNTEDAEDALYYGTAFMNGSASIYGPTDQLVIEVDGSTSQGTVFKIPLNDVESFGDNSYIHFLSPEEKAARLKGEIITETQVKGLELKFDLNINQNADIEIVIDRNSGSTIQGSGEGNLLFEINTNGKFKMWGDFSVFKGIYNFSYGGLIQKNLVVEPGGSIIWEGDALKAQINLKAIYKTEANPSVLLDNPINRSIPVNVEINLTGQLEQPTPDFNLAFPNASSTVRSELEYRLETKESRENQALFLLATGSFASEISLGQQAYGTIADRVNSLFNDLLSSDDDKLKLGLNFQAGEQTPDYRSDDRLGLTLSTKISDRVLFNGKVGVPIGGVNETVIAGDAEIELLLNEDGTLSAKFFNRENNIRNFGEEIGYTQGVGLSYNVEFDTFRELLRIIFSGKNRKDNQAVETKNVGTREENPLPEYVKMKKKSDKKEN</sequence>
<feature type="region of interest" description="Disordered" evidence="5">
    <location>
        <begin position="1437"/>
        <end position="1468"/>
    </location>
</feature>
<keyword evidence="8" id="KW-1185">Reference proteome</keyword>
<dbReference type="EMBL" id="SDDZ01000002">
    <property type="protein sequence ID" value="RXJ51519.1"/>
    <property type="molecule type" value="Genomic_DNA"/>
</dbReference>
<comment type="caution">
    <text evidence="7">The sequence shown here is derived from an EMBL/GenBank/DDBJ whole genome shotgun (WGS) entry which is preliminary data.</text>
</comment>
<evidence type="ECO:0000256" key="4">
    <source>
        <dbReference type="ARBA" id="ARBA00023136"/>
    </source>
</evidence>
<evidence type="ECO:0000256" key="1">
    <source>
        <dbReference type="ARBA" id="ARBA00004167"/>
    </source>
</evidence>
<dbReference type="InterPro" id="IPR007452">
    <property type="entry name" value="TamB_C"/>
</dbReference>
<evidence type="ECO:0000259" key="6">
    <source>
        <dbReference type="Pfam" id="PF04357"/>
    </source>
</evidence>
<name>A0A4Q0XM91_9FLAO</name>
<dbReference type="Proteomes" id="UP000289792">
    <property type="component" value="Unassembled WGS sequence"/>
</dbReference>
<protein>
    <submittedName>
        <fullName evidence="7">Translocation/assembly module TamB</fullName>
    </submittedName>
</protein>
<evidence type="ECO:0000313" key="8">
    <source>
        <dbReference type="Proteomes" id="UP000289792"/>
    </source>
</evidence>
<dbReference type="PANTHER" id="PTHR36985">
    <property type="entry name" value="TRANSLOCATION AND ASSEMBLY MODULE SUBUNIT TAMB"/>
    <property type="match status" value="1"/>
</dbReference>
<dbReference type="PANTHER" id="PTHR36985:SF1">
    <property type="entry name" value="TRANSLOCATION AND ASSEMBLY MODULE SUBUNIT TAMB"/>
    <property type="match status" value="1"/>
</dbReference>
<comment type="subcellular location">
    <subcellularLocation>
        <location evidence="1">Membrane</location>
        <topology evidence="1">Single-pass membrane protein</topology>
    </subcellularLocation>
</comment>
<organism evidence="7 8">
    <name type="scientific">Gelidibacter gilvus</name>
    <dbReference type="NCBI Taxonomy" id="59602"/>
    <lineage>
        <taxon>Bacteria</taxon>
        <taxon>Pseudomonadati</taxon>
        <taxon>Bacteroidota</taxon>
        <taxon>Flavobacteriia</taxon>
        <taxon>Flavobacteriales</taxon>
        <taxon>Flavobacteriaceae</taxon>
        <taxon>Gelidibacter</taxon>
    </lineage>
</organism>
<keyword evidence="2" id="KW-0812">Transmembrane</keyword>
<feature type="domain" description="Translocation and assembly module TamB C-terminal" evidence="6">
    <location>
        <begin position="1004"/>
        <end position="1418"/>
    </location>
</feature>
<dbReference type="Pfam" id="PF04357">
    <property type="entry name" value="TamB"/>
    <property type="match status" value="1"/>
</dbReference>
<gene>
    <name evidence="7" type="ORF">ESZ48_04460</name>
</gene>
<keyword evidence="3" id="KW-1133">Transmembrane helix</keyword>
<proteinExistence type="predicted"/>
<accession>A0A4Q0XM91</accession>
<dbReference type="OrthoDB" id="680700at2"/>